<dbReference type="Pfam" id="PF05693">
    <property type="entry name" value="Glycogen_syn"/>
    <property type="match status" value="1"/>
</dbReference>
<dbReference type="InterPro" id="IPR008631">
    <property type="entry name" value="Glycogen_synth"/>
</dbReference>
<keyword evidence="1" id="KW-0328">Glycosyltransferase</keyword>
<protein>
    <submittedName>
        <fullName evidence="3">Glycogen synthase</fullName>
    </submittedName>
</protein>
<keyword evidence="4" id="KW-1185">Reference proteome</keyword>
<dbReference type="Gene3D" id="3.40.50.2000">
    <property type="entry name" value="Glycogen Phosphorylase B"/>
    <property type="match status" value="2"/>
</dbReference>
<keyword evidence="2" id="KW-0808">Transferase</keyword>
<dbReference type="Proteomes" id="UP000256373">
    <property type="component" value="Unassembled WGS sequence"/>
</dbReference>
<evidence type="ECO:0000256" key="2">
    <source>
        <dbReference type="ARBA" id="ARBA00022679"/>
    </source>
</evidence>
<proteinExistence type="predicted"/>
<gene>
    <name evidence="3" type="ORF">DSL64_01145</name>
</gene>
<dbReference type="Gene3D" id="6.10.260.10">
    <property type="match status" value="1"/>
</dbReference>
<dbReference type="PANTHER" id="PTHR10176">
    <property type="entry name" value="GLYCOGEN SYNTHASE"/>
    <property type="match status" value="1"/>
</dbReference>
<comment type="caution">
    <text evidence="3">The sequence shown here is derived from an EMBL/GenBank/DDBJ whole genome shotgun (WGS) entry which is preliminary data.</text>
</comment>
<dbReference type="AlphaFoldDB" id="A0A3D8YHB0"/>
<organism evidence="3 4">
    <name type="scientific">Dyadobacter luteus</name>
    <dbReference type="NCBI Taxonomy" id="2259619"/>
    <lineage>
        <taxon>Bacteria</taxon>
        <taxon>Pseudomonadati</taxon>
        <taxon>Bacteroidota</taxon>
        <taxon>Cytophagia</taxon>
        <taxon>Cytophagales</taxon>
        <taxon>Spirosomataceae</taxon>
        <taxon>Dyadobacter</taxon>
    </lineage>
</organism>
<dbReference type="PANTHER" id="PTHR10176:SF3">
    <property type="entry name" value="GLYCOGEN [STARCH] SYNTHASE"/>
    <property type="match status" value="1"/>
</dbReference>
<sequence length="611" mass="70708">MTEPFRILKPGTILFEIAWEVCNQIGGIFTYLKSKIPVMTDTYGDDYLLIGPYLPDHKKAEFRPIAALDDSAISRTIVKLRESGFEVHYGHWLLDDSRPKVLLFNPDIDTGQLNTIKARLWEKYQLSTIQSDQILDQVLGFGEILRLFFSLYTECINRDQDVLAHFHEWMSASCVPELADDKVRVATVFTTHSTLLGRYVAPNERHYFSNFQNYDWQTKANEYGIENRLVLERTIAKKAQVLVTDSEHISLECEIFLGRKPDQIIFNGINKKAVLRHEVFETYTQHREKIDDFVKALFLPSYPINTDKAVYFFTSGRYEYRNKGFDITLEAMARLNGKLMRENSDLTIVLFVISKRPFYHIKSEVLEAKQKYQDLRKICAKISQRLGPRLYANVAHSGGSKLPDLNNLIDDELLLTWKQAVRDFKSYTLPAVTMHQLAEEDDITRFCQTAGLDNKESNRVKVIYYPDFIERAKSLFGIDYQEFIKGCNLGIFPSFYDPWGYAPMETAMAGTPVIASDTSGFAHYLSEVMPNHQAGEMYLLNRKFQSDEEVINGLQEQLFSFAESLAREHYIPRATLPTYVTEPLRWKNLQSRYHEAYKLAFTRLHPDTGSY</sequence>
<reference evidence="3 4" key="1">
    <citation type="submission" date="2018-07" db="EMBL/GenBank/DDBJ databases">
        <title>Dyadobacter roseus sp. nov., isolated from rose rhizosphere soil.</title>
        <authorList>
            <person name="Chen L."/>
        </authorList>
    </citation>
    <scope>NUCLEOTIDE SEQUENCE [LARGE SCALE GENOMIC DNA]</scope>
    <source>
        <strain evidence="3 4">RS19</strain>
    </source>
</reference>
<evidence type="ECO:0000256" key="1">
    <source>
        <dbReference type="ARBA" id="ARBA00022676"/>
    </source>
</evidence>
<dbReference type="GO" id="GO:0005978">
    <property type="term" value="P:glycogen biosynthetic process"/>
    <property type="evidence" value="ECO:0007669"/>
    <property type="project" value="InterPro"/>
</dbReference>
<dbReference type="EMBL" id="QNUL01000001">
    <property type="protein sequence ID" value="REA64188.1"/>
    <property type="molecule type" value="Genomic_DNA"/>
</dbReference>
<evidence type="ECO:0000313" key="4">
    <source>
        <dbReference type="Proteomes" id="UP000256373"/>
    </source>
</evidence>
<name>A0A3D8YHB0_9BACT</name>
<accession>A0A3D8YHB0</accession>
<dbReference type="GO" id="GO:0004373">
    <property type="term" value="F:alpha-1,4-glucan glucosyltransferase (UDP-glucose donor) activity"/>
    <property type="evidence" value="ECO:0007669"/>
    <property type="project" value="InterPro"/>
</dbReference>
<dbReference type="SUPFAM" id="SSF53756">
    <property type="entry name" value="UDP-Glycosyltransferase/glycogen phosphorylase"/>
    <property type="match status" value="1"/>
</dbReference>
<dbReference type="GO" id="GO:0005737">
    <property type="term" value="C:cytoplasm"/>
    <property type="evidence" value="ECO:0007669"/>
    <property type="project" value="TreeGrafter"/>
</dbReference>
<evidence type="ECO:0000313" key="3">
    <source>
        <dbReference type="EMBL" id="REA64188.1"/>
    </source>
</evidence>